<dbReference type="Proteomes" id="UP001168821">
    <property type="component" value="Unassembled WGS sequence"/>
</dbReference>
<proteinExistence type="predicted"/>
<keyword evidence="3" id="KW-1185">Reference proteome</keyword>
<sequence>MGTTTSTIKIVNNTNTDIVKTSVFDMDKFDFQDSPNRPDRNLDKISILAKASIERQQDLFSPASHCPFTITLFFSDQTEDTFSIDLKYAVGCCHRFSHSKGTRKISHSVHDKKIIIIIDNPTEQCKEEKDVKETRREKKYSSDGSDDINQTLNTGLDNKIQETARVGREEGHADLRRRVRSKS</sequence>
<evidence type="ECO:0000256" key="1">
    <source>
        <dbReference type="SAM" id="MobiDB-lite"/>
    </source>
</evidence>
<accession>A0AA38MC13</accession>
<organism evidence="2 3">
    <name type="scientific">Zophobas morio</name>
    <dbReference type="NCBI Taxonomy" id="2755281"/>
    <lineage>
        <taxon>Eukaryota</taxon>
        <taxon>Metazoa</taxon>
        <taxon>Ecdysozoa</taxon>
        <taxon>Arthropoda</taxon>
        <taxon>Hexapoda</taxon>
        <taxon>Insecta</taxon>
        <taxon>Pterygota</taxon>
        <taxon>Neoptera</taxon>
        <taxon>Endopterygota</taxon>
        <taxon>Coleoptera</taxon>
        <taxon>Polyphaga</taxon>
        <taxon>Cucujiformia</taxon>
        <taxon>Tenebrionidae</taxon>
        <taxon>Zophobas</taxon>
    </lineage>
</organism>
<protein>
    <submittedName>
        <fullName evidence="2">Uncharacterized protein</fullName>
    </submittedName>
</protein>
<feature type="compositionally biased region" description="Polar residues" evidence="1">
    <location>
        <begin position="147"/>
        <end position="156"/>
    </location>
</feature>
<evidence type="ECO:0000313" key="3">
    <source>
        <dbReference type="Proteomes" id="UP001168821"/>
    </source>
</evidence>
<feature type="compositionally biased region" description="Basic and acidic residues" evidence="1">
    <location>
        <begin position="126"/>
        <end position="141"/>
    </location>
</feature>
<evidence type="ECO:0000313" key="2">
    <source>
        <dbReference type="EMBL" id="KAJ3651320.1"/>
    </source>
</evidence>
<reference evidence="2" key="1">
    <citation type="journal article" date="2023" name="G3 (Bethesda)">
        <title>Whole genome assemblies of Zophobas morio and Tenebrio molitor.</title>
        <authorList>
            <person name="Kaur S."/>
            <person name="Stinson S.A."/>
            <person name="diCenzo G.C."/>
        </authorList>
    </citation>
    <scope>NUCLEOTIDE SEQUENCE</scope>
    <source>
        <strain evidence="2">QUZm001</strain>
    </source>
</reference>
<dbReference type="AlphaFoldDB" id="A0AA38MC13"/>
<name>A0AA38MC13_9CUCU</name>
<comment type="caution">
    <text evidence="2">The sequence shown here is derived from an EMBL/GenBank/DDBJ whole genome shotgun (WGS) entry which is preliminary data.</text>
</comment>
<gene>
    <name evidence="2" type="ORF">Zmor_017370</name>
</gene>
<dbReference type="EMBL" id="JALNTZ010000005">
    <property type="protein sequence ID" value="KAJ3651320.1"/>
    <property type="molecule type" value="Genomic_DNA"/>
</dbReference>
<feature type="compositionally biased region" description="Basic and acidic residues" evidence="1">
    <location>
        <begin position="159"/>
        <end position="176"/>
    </location>
</feature>
<feature type="region of interest" description="Disordered" evidence="1">
    <location>
        <begin position="126"/>
        <end position="183"/>
    </location>
</feature>